<proteinExistence type="predicted"/>
<dbReference type="Proteomes" id="UP001314262">
    <property type="component" value="Unassembled WGS sequence"/>
</dbReference>
<comment type="caution">
    <text evidence="1">The sequence shown here is derived from an EMBL/GenBank/DDBJ whole genome shotgun (WGS) entry which is preliminary data.</text>
</comment>
<keyword evidence="2" id="KW-1185">Reference proteome</keyword>
<sequence length="146" mass="16992">MVTKRNRQLAHLSKVPNQKGSILTNAQTQVKSQPLVRVTSNRFKLSLSLSLHRDYCFKKLNKDELKKLDQFVSETVDKGLTITQVDTLFLRNKGPIKARETIKGVKREIIHYGKDRDSFRLHGFYDDNGYFVLYKIDPKHKVHKGH</sequence>
<organism evidence="1 2">
    <name type="scientific">Fructobacillus tropaeoli</name>
    <dbReference type="NCBI Taxonomy" id="709323"/>
    <lineage>
        <taxon>Bacteria</taxon>
        <taxon>Bacillati</taxon>
        <taxon>Bacillota</taxon>
        <taxon>Bacilli</taxon>
        <taxon>Lactobacillales</taxon>
        <taxon>Lactobacillaceae</taxon>
        <taxon>Fructobacillus</taxon>
    </lineage>
</organism>
<gene>
    <name evidence="1" type="ORF">R53137_KAKDMLNK_00827</name>
</gene>
<name>A0ABM9MUN4_9LACO</name>
<dbReference type="NCBIfam" id="NF046006">
    <property type="entry name" value="MAG6450_fam"/>
    <property type="match status" value="1"/>
</dbReference>
<evidence type="ECO:0000313" key="1">
    <source>
        <dbReference type="EMBL" id="CAK1241280.1"/>
    </source>
</evidence>
<protein>
    <submittedName>
        <fullName evidence="1">Uncharacterized protein</fullName>
    </submittedName>
</protein>
<evidence type="ECO:0000313" key="2">
    <source>
        <dbReference type="Proteomes" id="UP001314262"/>
    </source>
</evidence>
<dbReference type="EMBL" id="CAUZLT010000003">
    <property type="protein sequence ID" value="CAK1241280.1"/>
    <property type="molecule type" value="Genomic_DNA"/>
</dbReference>
<accession>A0ABM9MUN4</accession>
<reference evidence="1 2" key="1">
    <citation type="submission" date="2023-10" db="EMBL/GenBank/DDBJ databases">
        <authorList>
            <person name="Botero Cardona J."/>
        </authorList>
    </citation>
    <scope>NUCLEOTIDE SEQUENCE [LARGE SCALE GENOMIC DNA]</scope>
    <source>
        <strain evidence="1 2">R-53137</strain>
    </source>
</reference>